<name>A0A8J3MEE9_9RHOB</name>
<feature type="region of interest" description="Disordered" evidence="1">
    <location>
        <begin position="69"/>
        <end position="90"/>
    </location>
</feature>
<evidence type="ECO:0000256" key="1">
    <source>
        <dbReference type="SAM" id="MobiDB-lite"/>
    </source>
</evidence>
<keyword evidence="3" id="KW-1185">Reference proteome</keyword>
<comment type="caution">
    <text evidence="2">The sequence shown here is derived from an EMBL/GenBank/DDBJ whole genome shotgun (WGS) entry which is preliminary data.</text>
</comment>
<dbReference type="AlphaFoldDB" id="A0A8J3MEE9"/>
<gene>
    <name evidence="2" type="ORF">GCM10010961_30690</name>
</gene>
<protein>
    <submittedName>
        <fullName evidence="2">Uncharacterized protein</fullName>
    </submittedName>
</protein>
<sequence>MEALNQSEAVPDALSGKGCASPARGASAWTVRSIACATWSSGENGLERDFVKALGGISGLCGGLLPPPRVASARNGDTPLFQAAQREDRP</sequence>
<feature type="region of interest" description="Disordered" evidence="1">
    <location>
        <begin position="1"/>
        <end position="27"/>
    </location>
</feature>
<accession>A0A8J3MEE9</accession>
<reference evidence="2" key="1">
    <citation type="journal article" date="2014" name="Int. J. Syst. Evol. Microbiol.">
        <title>Complete genome sequence of Corynebacterium casei LMG S-19264T (=DSM 44701T), isolated from a smear-ripened cheese.</title>
        <authorList>
            <consortium name="US DOE Joint Genome Institute (JGI-PGF)"/>
            <person name="Walter F."/>
            <person name="Albersmeier A."/>
            <person name="Kalinowski J."/>
            <person name="Ruckert C."/>
        </authorList>
    </citation>
    <scope>NUCLEOTIDE SEQUENCE</scope>
    <source>
        <strain evidence="2">CGMCC 1.7081</strain>
    </source>
</reference>
<evidence type="ECO:0000313" key="3">
    <source>
        <dbReference type="Proteomes" id="UP000611500"/>
    </source>
</evidence>
<dbReference type="EMBL" id="BNAP01000016">
    <property type="protein sequence ID" value="GHG96366.1"/>
    <property type="molecule type" value="Genomic_DNA"/>
</dbReference>
<dbReference type="Proteomes" id="UP000611500">
    <property type="component" value="Unassembled WGS sequence"/>
</dbReference>
<organism evidence="2 3">
    <name type="scientific">Pseudodonghicola xiamenensis</name>
    <dbReference type="NCBI Taxonomy" id="337702"/>
    <lineage>
        <taxon>Bacteria</taxon>
        <taxon>Pseudomonadati</taxon>
        <taxon>Pseudomonadota</taxon>
        <taxon>Alphaproteobacteria</taxon>
        <taxon>Rhodobacterales</taxon>
        <taxon>Paracoccaceae</taxon>
        <taxon>Pseudodonghicola</taxon>
    </lineage>
</organism>
<evidence type="ECO:0000313" key="2">
    <source>
        <dbReference type="EMBL" id="GHG96366.1"/>
    </source>
</evidence>
<reference evidence="2" key="2">
    <citation type="submission" date="2020-09" db="EMBL/GenBank/DDBJ databases">
        <authorList>
            <person name="Sun Q."/>
            <person name="Zhou Y."/>
        </authorList>
    </citation>
    <scope>NUCLEOTIDE SEQUENCE</scope>
    <source>
        <strain evidence="2">CGMCC 1.7081</strain>
    </source>
</reference>
<proteinExistence type="predicted"/>